<reference evidence="4" key="1">
    <citation type="journal article" date="2019" name="Int. J. Syst. Evol. Microbiol.">
        <title>The Global Catalogue of Microorganisms (GCM) 10K type strain sequencing project: providing services to taxonomists for standard genome sequencing and annotation.</title>
        <authorList>
            <consortium name="The Broad Institute Genomics Platform"/>
            <consortium name="The Broad Institute Genome Sequencing Center for Infectious Disease"/>
            <person name="Wu L."/>
            <person name="Ma J."/>
        </authorList>
    </citation>
    <scope>NUCLEOTIDE SEQUENCE [LARGE SCALE GENOMIC DNA]</scope>
    <source>
        <strain evidence="4">JCM 16578</strain>
    </source>
</reference>
<dbReference type="PANTHER" id="PTHR24321:SF8">
    <property type="entry name" value="ESTRADIOL 17-BETA-DEHYDROGENASE 8-RELATED"/>
    <property type="match status" value="1"/>
</dbReference>
<keyword evidence="2" id="KW-0560">Oxidoreductase</keyword>
<comment type="similarity">
    <text evidence="1">Belongs to the short-chain dehydrogenases/reductases (SDR) family.</text>
</comment>
<proteinExistence type="inferred from homology"/>
<dbReference type="PANTHER" id="PTHR24321">
    <property type="entry name" value="DEHYDROGENASES, SHORT CHAIN"/>
    <property type="match status" value="1"/>
</dbReference>
<evidence type="ECO:0000313" key="4">
    <source>
        <dbReference type="Proteomes" id="UP001501563"/>
    </source>
</evidence>
<dbReference type="PROSITE" id="PS00061">
    <property type="entry name" value="ADH_SHORT"/>
    <property type="match status" value="1"/>
</dbReference>
<dbReference type="PRINTS" id="PR00081">
    <property type="entry name" value="GDHRDH"/>
</dbReference>
<keyword evidence="4" id="KW-1185">Reference proteome</keyword>
<dbReference type="Gene3D" id="3.40.50.720">
    <property type="entry name" value="NAD(P)-binding Rossmann-like Domain"/>
    <property type="match status" value="1"/>
</dbReference>
<dbReference type="SUPFAM" id="SSF51735">
    <property type="entry name" value="NAD(P)-binding Rossmann-fold domains"/>
    <property type="match status" value="1"/>
</dbReference>
<dbReference type="InterPro" id="IPR002347">
    <property type="entry name" value="SDR_fam"/>
</dbReference>
<gene>
    <name evidence="3" type="ORF">GCM10022207_84390</name>
</gene>
<dbReference type="InterPro" id="IPR020904">
    <property type="entry name" value="Sc_DH/Rdtase_CS"/>
</dbReference>
<name>A0ABP7LK08_9ACTN</name>
<evidence type="ECO:0000256" key="1">
    <source>
        <dbReference type="ARBA" id="ARBA00006484"/>
    </source>
</evidence>
<comment type="caution">
    <text evidence="3">The sequence shown here is derived from an EMBL/GenBank/DDBJ whole genome shotgun (WGS) entry which is preliminary data.</text>
</comment>
<dbReference type="InterPro" id="IPR036291">
    <property type="entry name" value="NAD(P)-bd_dom_sf"/>
</dbReference>
<protein>
    <submittedName>
        <fullName evidence="3">SDR family NAD(P)-dependent oxidoreductase</fullName>
    </submittedName>
</protein>
<sequence length="248" mass="25636">MSVNGKIGIVTGAGSGLGEAGAKRLASEGARLVLADRNLDKVERVAKEIATAGGQAVPFAADVTSFEDVQQLVDHAVATYGGLDIAFNNAGITPQLITVHEIDNKDWLDVISINLTGIFYCMKAELAYFVEHGGGSIVNMASTAGVMAHPMRAAYSASKHGIIGLTRSAAVEYAQRGVRINAVAPGPIDAPSAQGLPADVRAGLAAKTAMNRLGESEEVAAVVNFLLSNEAPFVTGSVYEVNGGQTQL</sequence>
<dbReference type="Proteomes" id="UP001501563">
    <property type="component" value="Unassembled WGS sequence"/>
</dbReference>
<dbReference type="PRINTS" id="PR00080">
    <property type="entry name" value="SDRFAMILY"/>
</dbReference>
<dbReference type="EMBL" id="BAAAZA010000050">
    <property type="protein sequence ID" value="GAA3902435.1"/>
    <property type="molecule type" value="Genomic_DNA"/>
</dbReference>
<evidence type="ECO:0000313" key="3">
    <source>
        <dbReference type="EMBL" id="GAA3902435.1"/>
    </source>
</evidence>
<dbReference type="NCBIfam" id="NF005559">
    <property type="entry name" value="PRK07231.1"/>
    <property type="match status" value="1"/>
</dbReference>
<accession>A0ABP7LK08</accession>
<dbReference type="RefSeq" id="WP_345554115.1">
    <property type="nucleotide sequence ID" value="NZ_BAAAZA010000050.1"/>
</dbReference>
<dbReference type="NCBIfam" id="NF009466">
    <property type="entry name" value="PRK12826.1-2"/>
    <property type="match status" value="1"/>
</dbReference>
<evidence type="ECO:0000256" key="2">
    <source>
        <dbReference type="ARBA" id="ARBA00023002"/>
    </source>
</evidence>
<organism evidence="3 4">
    <name type="scientific">Streptomyces lannensis</name>
    <dbReference type="NCBI Taxonomy" id="766498"/>
    <lineage>
        <taxon>Bacteria</taxon>
        <taxon>Bacillati</taxon>
        <taxon>Actinomycetota</taxon>
        <taxon>Actinomycetes</taxon>
        <taxon>Kitasatosporales</taxon>
        <taxon>Streptomycetaceae</taxon>
        <taxon>Streptomyces</taxon>
    </lineage>
</organism>
<dbReference type="Pfam" id="PF13561">
    <property type="entry name" value="adh_short_C2"/>
    <property type="match status" value="1"/>
</dbReference>